<dbReference type="EMBL" id="KI546102">
    <property type="protein sequence ID" value="EST44901.1"/>
    <property type="molecule type" value="Genomic_DNA"/>
</dbReference>
<proteinExistence type="predicted"/>
<dbReference type="Proteomes" id="UP000018208">
    <property type="component" value="Unassembled WGS sequence"/>
</dbReference>
<evidence type="ECO:0000313" key="3">
    <source>
        <dbReference type="Proteomes" id="UP000018208"/>
    </source>
</evidence>
<protein>
    <submittedName>
        <fullName evidence="1">Uncharacterized protein</fullName>
    </submittedName>
</protein>
<evidence type="ECO:0000313" key="2">
    <source>
        <dbReference type="EMBL" id="KAH0571968.1"/>
    </source>
</evidence>
<accession>V6LMG9</accession>
<name>V6LMG9_9EUKA</name>
<reference evidence="2" key="2">
    <citation type="submission" date="2020-12" db="EMBL/GenBank/DDBJ databases">
        <title>New Spironucleus salmonicida genome in near-complete chromosomes.</title>
        <authorList>
            <person name="Xu F."/>
            <person name="Kurt Z."/>
            <person name="Jimenez-Gonzalez A."/>
            <person name="Astvaldsson A."/>
            <person name="Andersson J.O."/>
            <person name="Svard S.G."/>
        </authorList>
    </citation>
    <scope>NUCLEOTIDE SEQUENCE</scope>
    <source>
        <strain evidence="2">ATCC 50377</strain>
    </source>
</reference>
<gene>
    <name evidence="1" type="ORF">SS50377_15195</name>
    <name evidence="2" type="ORF">SS50377_26168</name>
</gene>
<organism evidence="1">
    <name type="scientific">Spironucleus salmonicida</name>
    <dbReference type="NCBI Taxonomy" id="348837"/>
    <lineage>
        <taxon>Eukaryota</taxon>
        <taxon>Metamonada</taxon>
        <taxon>Diplomonadida</taxon>
        <taxon>Hexamitidae</taxon>
        <taxon>Hexamitinae</taxon>
        <taxon>Spironucleus</taxon>
    </lineage>
</organism>
<evidence type="ECO:0000313" key="1">
    <source>
        <dbReference type="EMBL" id="EST44901.1"/>
    </source>
</evidence>
<sequence>MEPIFKQILNNQSLLEQQIKSLENQLHTISDVAFSIYDSMLDTQKVSRNFVNEFKEKFSQSNYIQHFQELDKSIQDIKSIHMHIQQKMIPEANEIVISKAYKKEMVLSQSEDIIQQPIQKPRNKYKQVILSVPEDVIETAGCESIAPAVALDSDEEDIPDEDPFNQIENAAETLLVRVKEGIKELDEAKRPEFQNKVLKFVTQISEQVGKGECDFERKRGVWQTLERITEIVK</sequence>
<reference evidence="1 2" key="1">
    <citation type="journal article" date="2014" name="PLoS Genet.">
        <title>The Genome of Spironucleus salmonicida Highlights a Fish Pathogen Adapted to Fluctuating Environments.</title>
        <authorList>
            <person name="Xu F."/>
            <person name="Jerlstrom-Hultqvist J."/>
            <person name="Einarsson E."/>
            <person name="Astvaldsson A."/>
            <person name="Svard S.G."/>
            <person name="Andersson J.O."/>
        </authorList>
    </citation>
    <scope>NUCLEOTIDE SEQUENCE</scope>
    <source>
        <strain evidence="2">ATCC 50377</strain>
    </source>
</reference>
<dbReference type="AlphaFoldDB" id="V6LMG9"/>
<dbReference type="EMBL" id="AUWU02000006">
    <property type="protein sequence ID" value="KAH0571968.1"/>
    <property type="molecule type" value="Genomic_DNA"/>
</dbReference>
<dbReference type="VEuPathDB" id="GiardiaDB:SS50377_26168"/>
<keyword evidence="3" id="KW-1185">Reference proteome</keyword>